<keyword evidence="7 11" id="KW-0479">Metal-binding</keyword>
<dbReference type="InterPro" id="IPR005849">
    <property type="entry name" value="GalP_Utransf_N"/>
</dbReference>
<reference evidence="14" key="1">
    <citation type="submission" date="2020-11" db="EMBL/GenBank/DDBJ databases">
        <authorList>
            <person name="Tran Van P."/>
        </authorList>
    </citation>
    <scope>NUCLEOTIDE SEQUENCE</scope>
</reference>
<evidence type="ECO:0000256" key="10">
    <source>
        <dbReference type="ARBA" id="ARBA00023277"/>
    </source>
</evidence>
<dbReference type="InterPro" id="IPR036265">
    <property type="entry name" value="HIT-like_sf"/>
</dbReference>
<dbReference type="Pfam" id="PF01087">
    <property type="entry name" value="GalP_UDP_transf"/>
    <property type="match status" value="1"/>
</dbReference>
<dbReference type="OrthoDB" id="418412at2759"/>
<evidence type="ECO:0000259" key="13">
    <source>
        <dbReference type="Pfam" id="PF02744"/>
    </source>
</evidence>
<organism evidence="14">
    <name type="scientific">Darwinula stevensoni</name>
    <dbReference type="NCBI Taxonomy" id="69355"/>
    <lineage>
        <taxon>Eukaryota</taxon>
        <taxon>Metazoa</taxon>
        <taxon>Ecdysozoa</taxon>
        <taxon>Arthropoda</taxon>
        <taxon>Crustacea</taxon>
        <taxon>Oligostraca</taxon>
        <taxon>Ostracoda</taxon>
        <taxon>Podocopa</taxon>
        <taxon>Podocopida</taxon>
        <taxon>Darwinulocopina</taxon>
        <taxon>Darwinuloidea</taxon>
        <taxon>Darwinulidae</taxon>
        <taxon>Darwinula</taxon>
    </lineage>
</organism>
<dbReference type="GO" id="GO:0008108">
    <property type="term" value="F:UDP-glucose:hexose-1-phosphate uridylyltransferase activity"/>
    <property type="evidence" value="ECO:0007669"/>
    <property type="project" value="UniProtKB-EC"/>
</dbReference>
<dbReference type="UniPathway" id="UPA00214"/>
<dbReference type="EMBL" id="LR899751">
    <property type="protein sequence ID" value="CAD7242222.1"/>
    <property type="molecule type" value="Genomic_DNA"/>
</dbReference>
<evidence type="ECO:0000256" key="9">
    <source>
        <dbReference type="ARBA" id="ARBA00023144"/>
    </source>
</evidence>
<sequence>MTVEEIKAVIDRWCEEIVELGGRYSWVQIFENKGAIMGCSNPHPHCQIWASSFLPNEALIKDVHQKKYLKDYGKSLLLDYVHKELQQKFFFHTRYEMLAQPQRDLTPEQAADRLRNLPEFHYKMSEL</sequence>
<dbReference type="GO" id="GO:0033499">
    <property type="term" value="P:galactose catabolic process via UDP-galactose, Leloir pathway"/>
    <property type="evidence" value="ECO:0007669"/>
    <property type="project" value="TreeGrafter"/>
</dbReference>
<dbReference type="Proteomes" id="UP000677054">
    <property type="component" value="Unassembled WGS sequence"/>
</dbReference>
<dbReference type="GO" id="GO:0008270">
    <property type="term" value="F:zinc ion binding"/>
    <property type="evidence" value="ECO:0007669"/>
    <property type="project" value="InterPro"/>
</dbReference>
<keyword evidence="5 11" id="KW-0808">Transferase</keyword>
<feature type="domain" description="Galactose-1-phosphate uridyl transferase N-terminal" evidence="12">
    <location>
        <begin position="1"/>
        <end position="55"/>
    </location>
</feature>
<dbReference type="PROSITE" id="PS00117">
    <property type="entry name" value="GAL_P_UDP_TRANSF_I"/>
    <property type="match status" value="1"/>
</dbReference>
<comment type="catalytic activity">
    <reaction evidence="1 11">
        <text>alpha-D-galactose 1-phosphate + UDP-alpha-D-glucose = alpha-D-glucose 1-phosphate + UDP-alpha-D-galactose</text>
        <dbReference type="Rhea" id="RHEA:13989"/>
        <dbReference type="ChEBI" id="CHEBI:58336"/>
        <dbReference type="ChEBI" id="CHEBI:58601"/>
        <dbReference type="ChEBI" id="CHEBI:58885"/>
        <dbReference type="ChEBI" id="CHEBI:66914"/>
        <dbReference type="EC" id="2.7.7.12"/>
    </reaction>
</comment>
<keyword evidence="10 11" id="KW-0119">Carbohydrate metabolism</keyword>
<protein>
    <recommendedName>
        <fullName evidence="11">Galactose-1-phosphate uridylyltransferase</fullName>
        <ecNumber evidence="11">2.7.7.12</ecNumber>
    </recommendedName>
</protein>
<accession>A0A7R8ZZL8</accession>
<evidence type="ECO:0000256" key="8">
    <source>
        <dbReference type="ARBA" id="ARBA00022833"/>
    </source>
</evidence>
<gene>
    <name evidence="14" type="ORF">DSTB1V02_LOCUS2193</name>
</gene>
<evidence type="ECO:0000259" key="12">
    <source>
        <dbReference type="Pfam" id="PF01087"/>
    </source>
</evidence>
<evidence type="ECO:0000313" key="15">
    <source>
        <dbReference type="Proteomes" id="UP000677054"/>
    </source>
</evidence>
<evidence type="ECO:0000313" key="14">
    <source>
        <dbReference type="EMBL" id="CAD7242222.1"/>
    </source>
</evidence>
<keyword evidence="8" id="KW-0862">Zinc</keyword>
<dbReference type="AlphaFoldDB" id="A0A7R8ZZL8"/>
<comment type="pathway">
    <text evidence="3 11">Carbohydrate metabolism; galactose metabolism.</text>
</comment>
<evidence type="ECO:0000256" key="11">
    <source>
        <dbReference type="RuleBase" id="RU000506"/>
    </source>
</evidence>
<dbReference type="Pfam" id="PF02744">
    <property type="entry name" value="GalP_UDP_tr_C"/>
    <property type="match status" value="1"/>
</dbReference>
<dbReference type="NCBIfam" id="TIGR00209">
    <property type="entry name" value="galT_1"/>
    <property type="match status" value="1"/>
</dbReference>
<evidence type="ECO:0000256" key="5">
    <source>
        <dbReference type="ARBA" id="ARBA00022679"/>
    </source>
</evidence>
<keyword evidence="9 11" id="KW-0299">Galactose metabolism</keyword>
<comment type="cofactor">
    <cofactor evidence="2">
        <name>Zn(2+)</name>
        <dbReference type="ChEBI" id="CHEBI:29105"/>
    </cofactor>
</comment>
<dbReference type="PANTHER" id="PTHR11943:SF1">
    <property type="entry name" value="GALACTOSE-1-PHOSPHATE URIDYLYLTRANSFERASE"/>
    <property type="match status" value="1"/>
</dbReference>
<dbReference type="EMBL" id="CAJPEV010000234">
    <property type="protein sequence ID" value="CAG0882761.1"/>
    <property type="molecule type" value="Genomic_DNA"/>
</dbReference>
<dbReference type="GO" id="GO:0005737">
    <property type="term" value="C:cytoplasm"/>
    <property type="evidence" value="ECO:0007669"/>
    <property type="project" value="TreeGrafter"/>
</dbReference>
<evidence type="ECO:0000256" key="3">
    <source>
        <dbReference type="ARBA" id="ARBA00004947"/>
    </source>
</evidence>
<keyword evidence="6 11" id="KW-0548">Nucleotidyltransferase</keyword>
<comment type="similarity">
    <text evidence="4 11">Belongs to the galactose-1-phosphate uridylyltransferase type 1 family.</text>
</comment>
<evidence type="ECO:0000256" key="7">
    <source>
        <dbReference type="ARBA" id="ARBA00022723"/>
    </source>
</evidence>
<evidence type="ECO:0000256" key="1">
    <source>
        <dbReference type="ARBA" id="ARBA00001107"/>
    </source>
</evidence>
<evidence type="ECO:0000256" key="6">
    <source>
        <dbReference type="ARBA" id="ARBA00022695"/>
    </source>
</evidence>
<dbReference type="SUPFAM" id="SSF54197">
    <property type="entry name" value="HIT-like"/>
    <property type="match status" value="1"/>
</dbReference>
<evidence type="ECO:0000256" key="4">
    <source>
        <dbReference type="ARBA" id="ARBA00010951"/>
    </source>
</evidence>
<dbReference type="InterPro" id="IPR019779">
    <property type="entry name" value="GalP_UDPtransf1_His-AS"/>
</dbReference>
<name>A0A7R8ZZL8_9CRUS</name>
<feature type="domain" description="Galactose-1-phosphate uridyl transferase C-terminal" evidence="13">
    <location>
        <begin position="94"/>
        <end position="125"/>
    </location>
</feature>
<dbReference type="Gene3D" id="3.30.428.10">
    <property type="entry name" value="HIT-like"/>
    <property type="match status" value="2"/>
</dbReference>
<dbReference type="InterPro" id="IPR001937">
    <property type="entry name" value="GalP_UDPtransf1"/>
</dbReference>
<dbReference type="PANTHER" id="PTHR11943">
    <property type="entry name" value="GALACTOSE-1-PHOSPHATE URIDYLYLTRANSFERASE"/>
    <property type="match status" value="1"/>
</dbReference>
<evidence type="ECO:0000256" key="2">
    <source>
        <dbReference type="ARBA" id="ARBA00001947"/>
    </source>
</evidence>
<dbReference type="InterPro" id="IPR005850">
    <property type="entry name" value="GalP_Utransf_C"/>
</dbReference>
<keyword evidence="15" id="KW-1185">Reference proteome</keyword>
<dbReference type="EC" id="2.7.7.12" evidence="11"/>
<proteinExistence type="inferred from homology"/>